<organism evidence="1 3">
    <name type="scientific">Vigna unguiculata</name>
    <name type="common">Cowpea</name>
    <dbReference type="NCBI Taxonomy" id="3917"/>
    <lineage>
        <taxon>Eukaryota</taxon>
        <taxon>Viridiplantae</taxon>
        <taxon>Streptophyta</taxon>
        <taxon>Embryophyta</taxon>
        <taxon>Tracheophyta</taxon>
        <taxon>Spermatophyta</taxon>
        <taxon>Magnoliopsida</taxon>
        <taxon>eudicotyledons</taxon>
        <taxon>Gunneridae</taxon>
        <taxon>Pentapetalae</taxon>
        <taxon>rosids</taxon>
        <taxon>fabids</taxon>
        <taxon>Fabales</taxon>
        <taxon>Fabaceae</taxon>
        <taxon>Papilionoideae</taxon>
        <taxon>50 kb inversion clade</taxon>
        <taxon>NPAAA clade</taxon>
        <taxon>indigoferoid/millettioid clade</taxon>
        <taxon>Phaseoleae</taxon>
        <taxon>Vigna</taxon>
    </lineage>
</organism>
<evidence type="ECO:0000313" key="1">
    <source>
        <dbReference type="EMBL" id="QCE04096.1"/>
    </source>
</evidence>
<name>A0A4D6MRI7_VIGUN</name>
<dbReference type="EMBL" id="CP039352">
    <property type="protein sequence ID" value="QCE04097.1"/>
    <property type="molecule type" value="Genomic_DNA"/>
</dbReference>
<sequence>MAEMVQKRCCCVRQWWTTRWCRDELAVFAWWCCTSVAVAAELPWCWCHCCCGAAMARARVNGGGSVKMQICNGGAGRKDEVAEKVEDGGVAVPARVANGVAAIAPAIVAAAVEGGHGG</sequence>
<dbReference type="Proteomes" id="UP000501690">
    <property type="component" value="Linkage Group LG8"/>
</dbReference>
<proteinExistence type="predicted"/>
<accession>A0A4D6MRI7</accession>
<protein>
    <submittedName>
        <fullName evidence="1">Uncharacterized protein</fullName>
    </submittedName>
</protein>
<dbReference type="AlphaFoldDB" id="A0A4D6MRI7"/>
<dbReference type="EMBL" id="CP039352">
    <property type="protein sequence ID" value="QCE04096.1"/>
    <property type="molecule type" value="Genomic_DNA"/>
</dbReference>
<evidence type="ECO:0000313" key="3">
    <source>
        <dbReference type="Proteomes" id="UP000501690"/>
    </source>
</evidence>
<reference evidence="1 3" key="1">
    <citation type="submission" date="2019-04" db="EMBL/GenBank/DDBJ databases">
        <title>An improved genome assembly and genetic linkage map for asparagus bean, Vigna unguiculata ssp. sesquipedialis.</title>
        <authorList>
            <person name="Xia Q."/>
            <person name="Zhang R."/>
            <person name="Dong Y."/>
        </authorList>
    </citation>
    <scope>NUCLEOTIDE SEQUENCE [LARGE SCALE GENOMIC DNA]</scope>
    <source>
        <tissue evidence="1">Leaf</tissue>
    </source>
</reference>
<keyword evidence="3" id="KW-1185">Reference proteome</keyword>
<gene>
    <name evidence="1" type="ORF">DEO72_LG8g2129</name>
    <name evidence="2" type="ORF">DEO72_LG8g2130</name>
</gene>
<evidence type="ECO:0000313" key="2">
    <source>
        <dbReference type="EMBL" id="QCE04097.1"/>
    </source>
</evidence>